<dbReference type="GO" id="GO:0005506">
    <property type="term" value="F:iron ion binding"/>
    <property type="evidence" value="ECO:0007669"/>
    <property type="project" value="InterPro"/>
</dbReference>
<evidence type="ECO:0000256" key="1">
    <source>
        <dbReference type="ARBA" id="ARBA00001971"/>
    </source>
</evidence>
<dbReference type="Proteomes" id="UP000054342">
    <property type="component" value="Unassembled WGS sequence"/>
</dbReference>
<protein>
    <recommendedName>
        <fullName evidence="12">O-methylsterigmatocystin oxidoreductase</fullName>
    </recommendedName>
</protein>
<dbReference type="PROSITE" id="PS00086">
    <property type="entry name" value="CYTOCHROME_P450"/>
    <property type="match status" value="1"/>
</dbReference>
<dbReference type="OrthoDB" id="2789670at2759"/>
<dbReference type="STRING" id="348802.A0A0D2EEZ5"/>
<evidence type="ECO:0000256" key="2">
    <source>
        <dbReference type="ARBA" id="ARBA00010617"/>
    </source>
</evidence>
<evidence type="ECO:0000256" key="5">
    <source>
        <dbReference type="ARBA" id="ARBA00023002"/>
    </source>
</evidence>
<proteinExistence type="inferred from homology"/>
<dbReference type="PANTHER" id="PTHR46300">
    <property type="entry name" value="P450, PUTATIVE (EUROFUNG)-RELATED-RELATED"/>
    <property type="match status" value="1"/>
</dbReference>
<keyword evidence="4 8" id="KW-0479">Metal-binding</keyword>
<organism evidence="10 11">
    <name type="scientific">Exophiala xenobiotica</name>
    <dbReference type="NCBI Taxonomy" id="348802"/>
    <lineage>
        <taxon>Eukaryota</taxon>
        <taxon>Fungi</taxon>
        <taxon>Dikarya</taxon>
        <taxon>Ascomycota</taxon>
        <taxon>Pezizomycotina</taxon>
        <taxon>Eurotiomycetes</taxon>
        <taxon>Chaetothyriomycetidae</taxon>
        <taxon>Chaetothyriales</taxon>
        <taxon>Herpotrichiellaceae</taxon>
        <taxon>Exophiala</taxon>
    </lineage>
</organism>
<dbReference type="RefSeq" id="XP_013313834.1">
    <property type="nucleotide sequence ID" value="XM_013458380.1"/>
</dbReference>
<dbReference type="InterPro" id="IPR001128">
    <property type="entry name" value="Cyt_P450"/>
</dbReference>
<comment type="cofactor">
    <cofactor evidence="1 8">
        <name>heme</name>
        <dbReference type="ChEBI" id="CHEBI:30413"/>
    </cofactor>
</comment>
<gene>
    <name evidence="10" type="ORF">PV05_08839</name>
</gene>
<evidence type="ECO:0000256" key="9">
    <source>
        <dbReference type="RuleBase" id="RU000461"/>
    </source>
</evidence>
<keyword evidence="11" id="KW-1185">Reference proteome</keyword>
<keyword evidence="7 9" id="KW-0503">Monooxygenase</keyword>
<evidence type="ECO:0000256" key="8">
    <source>
        <dbReference type="PIRSR" id="PIRSR602401-1"/>
    </source>
</evidence>
<evidence type="ECO:0000313" key="11">
    <source>
        <dbReference type="Proteomes" id="UP000054342"/>
    </source>
</evidence>
<dbReference type="SUPFAM" id="SSF48264">
    <property type="entry name" value="Cytochrome P450"/>
    <property type="match status" value="1"/>
</dbReference>
<dbReference type="Pfam" id="PF00067">
    <property type="entry name" value="p450"/>
    <property type="match status" value="1"/>
</dbReference>
<evidence type="ECO:0000256" key="6">
    <source>
        <dbReference type="ARBA" id="ARBA00023004"/>
    </source>
</evidence>
<dbReference type="PRINTS" id="PR00463">
    <property type="entry name" value="EP450I"/>
</dbReference>
<dbReference type="GO" id="GO:0020037">
    <property type="term" value="F:heme binding"/>
    <property type="evidence" value="ECO:0007669"/>
    <property type="project" value="InterPro"/>
</dbReference>
<dbReference type="PRINTS" id="PR00385">
    <property type="entry name" value="P450"/>
</dbReference>
<dbReference type="EMBL" id="KN847321">
    <property type="protein sequence ID" value="KIW53250.1"/>
    <property type="molecule type" value="Genomic_DNA"/>
</dbReference>
<evidence type="ECO:0000313" key="10">
    <source>
        <dbReference type="EMBL" id="KIW53250.1"/>
    </source>
</evidence>
<dbReference type="CDD" id="cd11065">
    <property type="entry name" value="CYP64-like"/>
    <property type="match status" value="1"/>
</dbReference>
<feature type="binding site" description="axial binding residue" evidence="8">
    <location>
        <position position="442"/>
    </location>
    <ligand>
        <name>heme</name>
        <dbReference type="ChEBI" id="CHEBI:30413"/>
    </ligand>
    <ligandPart>
        <name>Fe</name>
        <dbReference type="ChEBI" id="CHEBI:18248"/>
    </ligandPart>
</feature>
<evidence type="ECO:0000256" key="4">
    <source>
        <dbReference type="ARBA" id="ARBA00022723"/>
    </source>
</evidence>
<keyword evidence="6 8" id="KW-0408">Iron</keyword>
<dbReference type="InterPro" id="IPR002401">
    <property type="entry name" value="Cyt_P450_E_grp-I"/>
</dbReference>
<dbReference type="Gene3D" id="1.10.630.10">
    <property type="entry name" value="Cytochrome P450"/>
    <property type="match status" value="1"/>
</dbReference>
<dbReference type="PANTHER" id="PTHR46300:SF7">
    <property type="entry name" value="P450, PUTATIVE (EUROFUNG)-RELATED"/>
    <property type="match status" value="1"/>
</dbReference>
<keyword evidence="5 9" id="KW-0560">Oxidoreductase</keyword>
<dbReference type="InterPro" id="IPR050364">
    <property type="entry name" value="Cytochrome_P450_fung"/>
</dbReference>
<dbReference type="InterPro" id="IPR017972">
    <property type="entry name" value="Cyt_P450_CS"/>
</dbReference>
<evidence type="ECO:0008006" key="12">
    <source>
        <dbReference type="Google" id="ProtNLM"/>
    </source>
</evidence>
<reference evidence="10 11" key="1">
    <citation type="submission" date="2015-01" db="EMBL/GenBank/DDBJ databases">
        <title>The Genome Sequence of Exophiala xenobiotica CBS118157.</title>
        <authorList>
            <consortium name="The Broad Institute Genomics Platform"/>
            <person name="Cuomo C."/>
            <person name="de Hoog S."/>
            <person name="Gorbushina A."/>
            <person name="Stielow B."/>
            <person name="Teixiera M."/>
            <person name="Abouelleil A."/>
            <person name="Chapman S.B."/>
            <person name="Priest M."/>
            <person name="Young S.K."/>
            <person name="Wortman J."/>
            <person name="Nusbaum C."/>
            <person name="Birren B."/>
        </authorList>
    </citation>
    <scope>NUCLEOTIDE SEQUENCE [LARGE SCALE GENOMIC DNA]</scope>
    <source>
        <strain evidence="10 11">CBS 118157</strain>
    </source>
</reference>
<name>A0A0D2EEZ5_9EURO</name>
<evidence type="ECO:0000256" key="3">
    <source>
        <dbReference type="ARBA" id="ARBA00022617"/>
    </source>
</evidence>
<evidence type="ECO:0000256" key="7">
    <source>
        <dbReference type="ARBA" id="ARBA00023033"/>
    </source>
</evidence>
<comment type="similarity">
    <text evidence="2 9">Belongs to the cytochrome P450 family.</text>
</comment>
<dbReference type="HOGENOM" id="CLU_001570_2_3_1"/>
<dbReference type="GeneID" id="25330747"/>
<sequence length="530" mass="59683">MALSVIQAGVALTIGLLLLKILKGRSTNSSARPLPPGPRPIPLIGNLRDLPPHGEQEWVHWSKHKDLYGPISSITVMGQTIIILNDARSATELLDKRSALYSSRPTLTFAFEMCGWLNLMGGQPYGERFRAYRKHVHSLMGGLHLLDKFGQVQEQEVGRCLLRILQKPQDFVDHLRTEAGAIILKIAYGYTIDAHRPDPLVVLADEALDQFSQATVPGKWLVDTLPALKHMPDWFPGAGFKRTAKEWSRTLHAVVEAPYRFVEHQITDGTAPDSFLGDSLKDEKLSAQQRVEAKYTAASLYTGGADTTVASLSIFCLAMTMYPEVQKKAQEEIDHVIGDQRLPTFRDRSNLPYIEAVIKETYRWHPIGPMGLPHASTQDDEYNGHLIPKGSILMPNTWVFTHDPERYQDPMRFNPDRFLPTEEHAAEQDPTRYIFGFGRRICPGRALADQSIYLTIAQTLAVFNFSKPDGADNPSPKFTAGVISHPEPFQAKIRVRDSQRERLIRQIEVKYPWEKSDADYFKGVSMPKGH</sequence>
<accession>A0A0D2EEZ5</accession>
<dbReference type="GO" id="GO:0004497">
    <property type="term" value="F:monooxygenase activity"/>
    <property type="evidence" value="ECO:0007669"/>
    <property type="project" value="UniProtKB-KW"/>
</dbReference>
<dbReference type="InterPro" id="IPR036396">
    <property type="entry name" value="Cyt_P450_sf"/>
</dbReference>
<keyword evidence="3 8" id="KW-0349">Heme</keyword>
<dbReference type="GO" id="GO:0016705">
    <property type="term" value="F:oxidoreductase activity, acting on paired donors, with incorporation or reduction of molecular oxygen"/>
    <property type="evidence" value="ECO:0007669"/>
    <property type="project" value="InterPro"/>
</dbReference>
<dbReference type="AlphaFoldDB" id="A0A0D2EEZ5"/>